<sequence length="38" mass="4361">MFGIFKTAFTIGITKIILEWDFYGTYSLQNGKIGMKNL</sequence>
<evidence type="ECO:0000313" key="2">
    <source>
        <dbReference type="Proteomes" id="UP000009079"/>
    </source>
</evidence>
<dbReference type="KEGG" id="tsi:TSIB_1713"/>
<reference evidence="1 2" key="1">
    <citation type="journal article" date="2009" name="Appl. Environ. Microbiol.">
        <title>Metabolic versatility and indigenous origin of the archaeon Thermococcus sibiricus, isolated from a siberian oil reservoir, as revealed by genome analysis.</title>
        <authorList>
            <person name="Mardanov A.V."/>
            <person name="Ravin N.V."/>
            <person name="Svetlitchnyi V.A."/>
            <person name="Beletsky A.V."/>
            <person name="Miroshnichenko M.L."/>
            <person name="Bonch-Osmolovskaya E.A."/>
            <person name="Skryabin K.G."/>
        </authorList>
    </citation>
    <scope>NUCLEOTIDE SEQUENCE [LARGE SCALE GENOMIC DNA]</scope>
    <source>
        <strain evidence="2">DSM 12597 / MM 739</strain>
    </source>
</reference>
<accession>C6A569</accession>
<keyword evidence="2" id="KW-1185">Reference proteome</keyword>
<name>C6A569_THESM</name>
<organism evidence="1 2">
    <name type="scientific">Thermococcus sibiricus (strain DSM 12597 / MM 739)</name>
    <dbReference type="NCBI Taxonomy" id="604354"/>
    <lineage>
        <taxon>Archaea</taxon>
        <taxon>Methanobacteriati</taxon>
        <taxon>Methanobacteriota</taxon>
        <taxon>Thermococci</taxon>
        <taxon>Thermococcales</taxon>
        <taxon>Thermococcaceae</taxon>
        <taxon>Thermococcus</taxon>
    </lineage>
</organism>
<evidence type="ECO:0000313" key="1">
    <source>
        <dbReference type="EMBL" id="ACS90764.1"/>
    </source>
</evidence>
<dbReference type="AlphaFoldDB" id="C6A569"/>
<proteinExistence type="predicted"/>
<protein>
    <submittedName>
        <fullName evidence="1">Uncharacterized protein</fullName>
    </submittedName>
</protein>
<dbReference type="EMBL" id="CP001463">
    <property type="protein sequence ID" value="ACS90764.1"/>
    <property type="molecule type" value="Genomic_DNA"/>
</dbReference>
<gene>
    <name evidence="1" type="ordered locus">TSIB_1713</name>
</gene>
<dbReference type="HOGENOM" id="CLU_3323202_0_0_2"/>
<dbReference type="Proteomes" id="UP000009079">
    <property type="component" value="Chromosome"/>
</dbReference>